<dbReference type="OMA" id="HHRICIN"/>
<dbReference type="Gene3D" id="1.10.630.10">
    <property type="entry name" value="Cytochrome P450"/>
    <property type="match status" value="1"/>
</dbReference>
<dbReference type="AlphaFoldDB" id="A0A2K2AGQ0"/>
<comment type="cofactor">
    <cofactor evidence="11">
        <name>heme</name>
        <dbReference type="ChEBI" id="CHEBI:30413"/>
    </cofactor>
</comment>
<dbReference type="FunCoup" id="A0A2K2AGQ0">
    <property type="interactions" value="336"/>
</dbReference>
<dbReference type="InterPro" id="IPR050651">
    <property type="entry name" value="Plant_Cytochrome_P450_Monoox"/>
</dbReference>
<protein>
    <recommendedName>
        <fullName evidence="16">Cytochrome P450 family protein</fullName>
    </recommendedName>
</protein>
<dbReference type="PRINTS" id="PR00463">
    <property type="entry name" value="EP450I"/>
</dbReference>
<evidence type="ECO:0000256" key="11">
    <source>
        <dbReference type="PIRSR" id="PIRSR602401-1"/>
    </source>
</evidence>
<evidence type="ECO:0000313" key="14">
    <source>
        <dbReference type="EMBL" id="PNT36711.1"/>
    </source>
</evidence>
<dbReference type="GO" id="GO:0016709">
    <property type="term" value="F:oxidoreductase activity, acting on paired donors, with incorporation or reduction of molecular oxygen, NAD(P)H as one donor, and incorporation of one atom of oxygen"/>
    <property type="evidence" value="ECO:0000318"/>
    <property type="project" value="GO_Central"/>
</dbReference>
<keyword evidence="3 11" id="KW-0349">Heme</keyword>
<proteinExistence type="inferred from homology"/>
<reference evidence="14 15" key="1">
    <citation type="journal article" date="2006" name="Science">
        <title>The genome of black cottonwood, Populus trichocarpa (Torr. &amp; Gray).</title>
        <authorList>
            <person name="Tuskan G.A."/>
            <person name="Difazio S."/>
            <person name="Jansson S."/>
            <person name="Bohlmann J."/>
            <person name="Grigoriev I."/>
            <person name="Hellsten U."/>
            <person name="Putnam N."/>
            <person name="Ralph S."/>
            <person name="Rombauts S."/>
            <person name="Salamov A."/>
            <person name="Schein J."/>
            <person name="Sterck L."/>
            <person name="Aerts A."/>
            <person name="Bhalerao R.R."/>
            <person name="Bhalerao R.P."/>
            <person name="Blaudez D."/>
            <person name="Boerjan W."/>
            <person name="Brun A."/>
            <person name="Brunner A."/>
            <person name="Busov V."/>
            <person name="Campbell M."/>
            <person name="Carlson J."/>
            <person name="Chalot M."/>
            <person name="Chapman J."/>
            <person name="Chen G.L."/>
            <person name="Cooper D."/>
            <person name="Coutinho P.M."/>
            <person name="Couturier J."/>
            <person name="Covert S."/>
            <person name="Cronk Q."/>
            <person name="Cunningham R."/>
            <person name="Davis J."/>
            <person name="Degroeve S."/>
            <person name="Dejardin A."/>
            <person name="Depamphilis C."/>
            <person name="Detter J."/>
            <person name="Dirks B."/>
            <person name="Dubchak I."/>
            <person name="Duplessis S."/>
            <person name="Ehlting J."/>
            <person name="Ellis B."/>
            <person name="Gendler K."/>
            <person name="Goodstein D."/>
            <person name="Gribskov M."/>
            <person name="Grimwood J."/>
            <person name="Groover A."/>
            <person name="Gunter L."/>
            <person name="Hamberger B."/>
            <person name="Heinze B."/>
            <person name="Helariutta Y."/>
            <person name="Henrissat B."/>
            <person name="Holligan D."/>
            <person name="Holt R."/>
            <person name="Huang W."/>
            <person name="Islam-Faridi N."/>
            <person name="Jones S."/>
            <person name="Jones-Rhoades M."/>
            <person name="Jorgensen R."/>
            <person name="Joshi C."/>
            <person name="Kangasjarvi J."/>
            <person name="Karlsson J."/>
            <person name="Kelleher C."/>
            <person name="Kirkpatrick R."/>
            <person name="Kirst M."/>
            <person name="Kohler A."/>
            <person name="Kalluri U."/>
            <person name="Larimer F."/>
            <person name="Leebens-Mack J."/>
            <person name="Leple J.C."/>
            <person name="Locascio P."/>
            <person name="Lou Y."/>
            <person name="Lucas S."/>
            <person name="Martin F."/>
            <person name="Montanini B."/>
            <person name="Napoli C."/>
            <person name="Nelson D.R."/>
            <person name="Nelson C."/>
            <person name="Nieminen K."/>
            <person name="Nilsson O."/>
            <person name="Pereda V."/>
            <person name="Peter G."/>
            <person name="Philippe R."/>
            <person name="Pilate G."/>
            <person name="Poliakov A."/>
            <person name="Razumovskaya J."/>
            <person name="Richardson P."/>
            <person name="Rinaldi C."/>
            <person name="Ritland K."/>
            <person name="Rouze P."/>
            <person name="Ryaboy D."/>
            <person name="Schmutz J."/>
            <person name="Schrader J."/>
            <person name="Segerman B."/>
            <person name="Shin H."/>
            <person name="Siddiqui A."/>
            <person name="Sterky F."/>
            <person name="Terry A."/>
            <person name="Tsai C.J."/>
            <person name="Uberbacher E."/>
            <person name="Unneberg P."/>
            <person name="Vahala J."/>
            <person name="Wall K."/>
            <person name="Wessler S."/>
            <person name="Yang G."/>
            <person name="Yin T."/>
            <person name="Douglas C."/>
            <person name="Marra M."/>
            <person name="Sandberg G."/>
            <person name="Van de Peer Y."/>
            <person name="Rokhsar D."/>
        </authorList>
    </citation>
    <scope>NUCLEOTIDE SEQUENCE [LARGE SCALE GENOMIC DNA]</scope>
    <source>
        <strain evidence="15">cv. Nisqually</strain>
    </source>
</reference>
<dbReference type="SUPFAM" id="SSF48264">
    <property type="entry name" value="Cytochrome P450"/>
    <property type="match status" value="1"/>
</dbReference>
<dbReference type="Pfam" id="PF00067">
    <property type="entry name" value="p450"/>
    <property type="match status" value="1"/>
</dbReference>
<evidence type="ECO:0008006" key="16">
    <source>
        <dbReference type="Google" id="ProtNLM"/>
    </source>
</evidence>
<evidence type="ECO:0000256" key="1">
    <source>
        <dbReference type="ARBA" id="ARBA00004167"/>
    </source>
</evidence>
<gene>
    <name evidence="14" type="ORF">POPTR_005G143800</name>
</gene>
<dbReference type="GO" id="GO:0020037">
    <property type="term" value="F:heme binding"/>
    <property type="evidence" value="ECO:0007669"/>
    <property type="project" value="InterPro"/>
</dbReference>
<feature type="transmembrane region" description="Helical" evidence="13">
    <location>
        <begin position="6"/>
        <end position="25"/>
    </location>
</feature>
<dbReference type="CDD" id="cd20653">
    <property type="entry name" value="CYP81"/>
    <property type="match status" value="1"/>
</dbReference>
<evidence type="ECO:0000256" key="5">
    <source>
        <dbReference type="ARBA" id="ARBA00022723"/>
    </source>
</evidence>
<dbReference type="InterPro" id="IPR001128">
    <property type="entry name" value="Cyt_P450"/>
</dbReference>
<dbReference type="FunFam" id="1.10.630.10:FF:000023">
    <property type="entry name" value="Cytochrome P450 family protein"/>
    <property type="match status" value="1"/>
</dbReference>
<dbReference type="InterPro" id="IPR002401">
    <property type="entry name" value="Cyt_P450_E_grp-I"/>
</dbReference>
<keyword evidence="10 13" id="KW-0472">Membrane</keyword>
<dbReference type="GO" id="GO:0016020">
    <property type="term" value="C:membrane"/>
    <property type="evidence" value="ECO:0000318"/>
    <property type="project" value="GO_Central"/>
</dbReference>
<keyword evidence="4 13" id="KW-0812">Transmembrane</keyword>
<organism evidence="14 15">
    <name type="scientific">Populus trichocarpa</name>
    <name type="common">Western balsam poplar</name>
    <name type="synonym">Populus balsamifera subsp. trichocarpa</name>
    <dbReference type="NCBI Taxonomy" id="3694"/>
    <lineage>
        <taxon>Eukaryota</taxon>
        <taxon>Viridiplantae</taxon>
        <taxon>Streptophyta</taxon>
        <taxon>Embryophyta</taxon>
        <taxon>Tracheophyta</taxon>
        <taxon>Spermatophyta</taxon>
        <taxon>Magnoliopsida</taxon>
        <taxon>eudicotyledons</taxon>
        <taxon>Gunneridae</taxon>
        <taxon>Pentapetalae</taxon>
        <taxon>rosids</taxon>
        <taxon>fabids</taxon>
        <taxon>Malpighiales</taxon>
        <taxon>Salicaceae</taxon>
        <taxon>Saliceae</taxon>
        <taxon>Populus</taxon>
    </lineage>
</organism>
<evidence type="ECO:0000256" key="7">
    <source>
        <dbReference type="ARBA" id="ARBA00023002"/>
    </source>
</evidence>
<evidence type="ECO:0000256" key="13">
    <source>
        <dbReference type="SAM" id="Phobius"/>
    </source>
</evidence>
<evidence type="ECO:0000256" key="2">
    <source>
        <dbReference type="ARBA" id="ARBA00010617"/>
    </source>
</evidence>
<sequence length="498" mass="56832">MQMEETHVYSFLCLLLVIVAVKLLLQTRKKRRNLPPSPPAIPFIGHLHLLRQPIHRSLENLSKKYGPIISLRLGPRPVVVVSSPSAVEECFTKNDIVFANRPQFLAGKHLHYNNTTLASASYGDHWRNLRRICAIEIFSSSRLNAFLAIRKDEIRRLVCRLHRDSSDGFAKVELRSMFMDFTFNIVMRMIAGKRYYGEDVKLVEEATKFKETLQGYAALSELTNLGDVFPIFQSVDYNGFIKRCTGLSNRMDLILQGLIDELRREKNGNTMINHLLTLQESEPEYYTEEIIKGLILIMLLAGTKTLVTSIEWGVCNLFNHPDVVKKAREELDTQIGHERLIDESDFSKLHYLQSIILENLRLYPVVPLLAPHMSSADCEVGGYDVPAGTILLVNAWAIHRDPQIWEDPESFKPERFENWKSEAYKHLPFGLGRRACPGEVLAHKIMALTLGSLIQCFDWEGVGGKEIDMTEKMVNLMSRAEPLEVMCKARPNLNNILS</sequence>
<keyword evidence="9 12" id="KW-0503">Monooxygenase</keyword>
<dbReference type="EMBL" id="CM009294">
    <property type="protein sequence ID" value="PNT36711.1"/>
    <property type="molecule type" value="Genomic_DNA"/>
</dbReference>
<keyword evidence="5 11" id="KW-0479">Metal-binding</keyword>
<keyword evidence="15" id="KW-1185">Reference proteome</keyword>
<dbReference type="InterPro" id="IPR017972">
    <property type="entry name" value="Cyt_P450_CS"/>
</dbReference>
<dbReference type="STRING" id="3694.A0A2K2AGQ0"/>
<evidence type="ECO:0000256" key="12">
    <source>
        <dbReference type="RuleBase" id="RU000461"/>
    </source>
</evidence>
<keyword evidence="8 11" id="KW-0408">Iron</keyword>
<comment type="similarity">
    <text evidence="2 12">Belongs to the cytochrome P450 family.</text>
</comment>
<feature type="binding site" description="axial binding residue" evidence="11">
    <location>
        <position position="436"/>
    </location>
    <ligand>
        <name>heme</name>
        <dbReference type="ChEBI" id="CHEBI:30413"/>
    </ligand>
    <ligandPart>
        <name>Fe</name>
        <dbReference type="ChEBI" id="CHEBI:18248"/>
    </ligandPart>
</feature>
<dbReference type="InterPro" id="IPR036396">
    <property type="entry name" value="Cyt_P450_sf"/>
</dbReference>
<keyword evidence="6 13" id="KW-1133">Transmembrane helix</keyword>
<dbReference type="PRINTS" id="PR00385">
    <property type="entry name" value="P450"/>
</dbReference>
<evidence type="ECO:0000313" key="15">
    <source>
        <dbReference type="Proteomes" id="UP000006729"/>
    </source>
</evidence>
<dbReference type="GO" id="GO:0005506">
    <property type="term" value="F:iron ion binding"/>
    <property type="evidence" value="ECO:0007669"/>
    <property type="project" value="InterPro"/>
</dbReference>
<dbReference type="InParanoid" id="A0A2K2AGQ0"/>
<evidence type="ECO:0000256" key="3">
    <source>
        <dbReference type="ARBA" id="ARBA00022617"/>
    </source>
</evidence>
<evidence type="ECO:0000256" key="9">
    <source>
        <dbReference type="ARBA" id="ARBA00023033"/>
    </source>
</evidence>
<accession>A0A2K2AGQ0</accession>
<dbReference type="Proteomes" id="UP000006729">
    <property type="component" value="Chromosome 5"/>
</dbReference>
<dbReference type="Gramene" id="Potri.005G143800.1.v4.1">
    <property type="protein sequence ID" value="Potri.005G143800.1.v4.1"/>
    <property type="gene ID" value="Potri.005G143800.v4.1"/>
</dbReference>
<dbReference type="SMR" id="A0A2K2AGQ0"/>
<dbReference type="PANTHER" id="PTHR47947:SF62">
    <property type="entry name" value="CYTOCHROME P450, FAMILY 81, SUBFAMILY D, POLYPEPTIDE 5"/>
    <property type="match status" value="1"/>
</dbReference>
<evidence type="ECO:0000256" key="10">
    <source>
        <dbReference type="ARBA" id="ARBA00023136"/>
    </source>
</evidence>
<dbReference type="OrthoDB" id="1055148at2759"/>
<dbReference type="PANTHER" id="PTHR47947">
    <property type="entry name" value="CYTOCHROME P450 82C3-RELATED"/>
    <property type="match status" value="1"/>
</dbReference>
<evidence type="ECO:0000256" key="8">
    <source>
        <dbReference type="ARBA" id="ARBA00023004"/>
    </source>
</evidence>
<evidence type="ECO:0000256" key="4">
    <source>
        <dbReference type="ARBA" id="ARBA00022692"/>
    </source>
</evidence>
<comment type="subcellular location">
    <subcellularLocation>
        <location evidence="1">Membrane</location>
        <topology evidence="1">Single-pass membrane protein</topology>
    </subcellularLocation>
</comment>
<keyword evidence="7 12" id="KW-0560">Oxidoreductase</keyword>
<dbReference type="PROSITE" id="PS00086">
    <property type="entry name" value="CYTOCHROME_P450"/>
    <property type="match status" value="1"/>
</dbReference>
<name>A0A2K2AGQ0_POPTR</name>
<evidence type="ECO:0000256" key="6">
    <source>
        <dbReference type="ARBA" id="ARBA00022989"/>
    </source>
</evidence>